<dbReference type="NCBIfam" id="TIGR03500">
    <property type="entry name" value="FliO_TIGR"/>
    <property type="match status" value="1"/>
</dbReference>
<dbReference type="InterPro" id="IPR022781">
    <property type="entry name" value="Flagellar_biosynth_FliO"/>
</dbReference>
<dbReference type="AlphaFoldDB" id="A0A4R1PHU8"/>
<evidence type="ECO:0000256" key="5">
    <source>
        <dbReference type="ARBA" id="ARBA00023143"/>
    </source>
</evidence>
<dbReference type="Proteomes" id="UP000295169">
    <property type="component" value="Unassembled WGS sequence"/>
</dbReference>
<dbReference type="Pfam" id="PF04347">
    <property type="entry name" value="FliO"/>
    <property type="match status" value="1"/>
</dbReference>
<dbReference type="EMBL" id="SMMU01000023">
    <property type="protein sequence ID" value="TCL28073.1"/>
    <property type="molecule type" value="Genomic_DNA"/>
</dbReference>
<evidence type="ECO:0000256" key="2">
    <source>
        <dbReference type="ARBA" id="ARBA00022692"/>
    </source>
</evidence>
<dbReference type="PANTHER" id="PTHR38766:SF1">
    <property type="entry name" value="FLAGELLAR PROTEIN FLIO"/>
    <property type="match status" value="1"/>
</dbReference>
<accession>A0A4R1PHU8</accession>
<dbReference type="RefSeq" id="WP_131298504.1">
    <property type="nucleotide sequence ID" value="NZ_JBHLST010000037.1"/>
</dbReference>
<keyword evidence="2 7" id="KW-0812">Transmembrane</keyword>
<dbReference type="GO" id="GO:0009425">
    <property type="term" value="C:bacterial-type flagellum basal body"/>
    <property type="evidence" value="ECO:0007669"/>
    <property type="project" value="UniProtKB-SubCell"/>
</dbReference>
<evidence type="ECO:0000256" key="3">
    <source>
        <dbReference type="ARBA" id="ARBA00022989"/>
    </source>
</evidence>
<evidence type="ECO:0000313" key="8">
    <source>
        <dbReference type="EMBL" id="TCL28073.1"/>
    </source>
</evidence>
<dbReference type="InterPro" id="IPR052205">
    <property type="entry name" value="FliO/MopB"/>
</dbReference>
<evidence type="ECO:0000256" key="4">
    <source>
        <dbReference type="ARBA" id="ARBA00023136"/>
    </source>
</evidence>
<evidence type="ECO:0000256" key="1">
    <source>
        <dbReference type="ARBA" id="ARBA00022475"/>
    </source>
</evidence>
<evidence type="ECO:0000313" key="9">
    <source>
        <dbReference type="Proteomes" id="UP000295169"/>
    </source>
</evidence>
<evidence type="ECO:0000256" key="7">
    <source>
        <dbReference type="RuleBase" id="RU362064"/>
    </source>
</evidence>
<reference evidence="8 9" key="1">
    <citation type="submission" date="2019-03" db="EMBL/GenBank/DDBJ databases">
        <title>Genomic Encyclopedia of Type Strains, Phase IV (KMG-IV): sequencing the most valuable type-strain genomes for metagenomic binning, comparative biology and taxonomic classification.</title>
        <authorList>
            <person name="Goeker M."/>
        </authorList>
    </citation>
    <scope>NUCLEOTIDE SEQUENCE [LARGE SCALE GENOMIC DNA]</scope>
    <source>
        <strain evidence="8 9">DSM 2286</strain>
    </source>
</reference>
<sequence>MSAAATTAAGLENAGADSLLGLAALGKTALALALVIGLIFLCSWLLRRLGPGRQWPGQHLRVIGSSLVGPRERVVIVEVQGTWLVLGVTGQQISKLHELPAPPAEANDARPTGGFAERFAGALSGQLKQQLSGHKAANPERP</sequence>
<comment type="caution">
    <text evidence="8">The sequence shown here is derived from an EMBL/GenBank/DDBJ whole genome shotgun (WGS) entry which is preliminary data.</text>
</comment>
<dbReference type="GO" id="GO:0005886">
    <property type="term" value="C:plasma membrane"/>
    <property type="evidence" value="ECO:0007669"/>
    <property type="project" value="UniProtKB-SubCell"/>
</dbReference>
<feature type="transmembrane region" description="Helical" evidence="7">
    <location>
        <begin position="26"/>
        <end position="46"/>
    </location>
</feature>
<keyword evidence="8" id="KW-0966">Cell projection</keyword>
<name>A0A4R1PHU8_9GAMM</name>
<comment type="subcellular location">
    <subcellularLocation>
        <location evidence="7">Cell membrane</location>
    </subcellularLocation>
    <subcellularLocation>
        <location evidence="7">Bacterial flagellum basal body</location>
    </subcellularLocation>
</comment>
<organism evidence="8 9">
    <name type="scientific">Azotobacter chroococcum</name>
    <dbReference type="NCBI Taxonomy" id="353"/>
    <lineage>
        <taxon>Bacteria</taxon>
        <taxon>Pseudomonadati</taxon>
        <taxon>Pseudomonadota</taxon>
        <taxon>Gammaproteobacteria</taxon>
        <taxon>Pseudomonadales</taxon>
        <taxon>Pseudomonadaceae</taxon>
        <taxon>Azotobacter</taxon>
    </lineage>
</organism>
<dbReference type="GO" id="GO:0044781">
    <property type="term" value="P:bacterial-type flagellum organization"/>
    <property type="evidence" value="ECO:0007669"/>
    <property type="project" value="UniProtKB-UniRule"/>
</dbReference>
<proteinExistence type="inferred from homology"/>
<keyword evidence="1 7" id="KW-1003">Cell membrane</keyword>
<gene>
    <name evidence="8" type="ORF">EV691_12328</name>
</gene>
<protein>
    <recommendedName>
        <fullName evidence="7">Flagellar protein</fullName>
    </recommendedName>
</protein>
<keyword evidence="5 7" id="KW-0975">Bacterial flagellum</keyword>
<keyword evidence="8" id="KW-0969">Cilium</keyword>
<evidence type="ECO:0000256" key="6">
    <source>
        <dbReference type="ARBA" id="ARBA00037937"/>
    </source>
</evidence>
<comment type="similarity">
    <text evidence="6 7">Belongs to the FliO/MopB family.</text>
</comment>
<dbReference type="PANTHER" id="PTHR38766">
    <property type="entry name" value="FLAGELLAR PROTEIN FLIO"/>
    <property type="match status" value="1"/>
</dbReference>
<keyword evidence="3 7" id="KW-1133">Transmembrane helix</keyword>
<keyword evidence="8" id="KW-0282">Flagellum</keyword>
<keyword evidence="4 7" id="KW-0472">Membrane</keyword>